<evidence type="ECO:0000256" key="2">
    <source>
        <dbReference type="ARBA" id="ARBA00023186"/>
    </source>
</evidence>
<dbReference type="GO" id="GO:0044183">
    <property type="term" value="F:protein folding chaperone"/>
    <property type="evidence" value="ECO:0007669"/>
    <property type="project" value="InterPro"/>
</dbReference>
<dbReference type="PROSITE" id="PS00681">
    <property type="entry name" value="CHAPERONINS_CPN10"/>
    <property type="match status" value="1"/>
</dbReference>
<dbReference type="GO" id="GO:0046872">
    <property type="term" value="F:metal ion binding"/>
    <property type="evidence" value="ECO:0007669"/>
    <property type="project" value="TreeGrafter"/>
</dbReference>
<dbReference type="GO" id="GO:0051082">
    <property type="term" value="F:unfolded protein binding"/>
    <property type="evidence" value="ECO:0007669"/>
    <property type="project" value="TreeGrafter"/>
</dbReference>
<dbReference type="InterPro" id="IPR011032">
    <property type="entry name" value="GroES-like_sf"/>
</dbReference>
<dbReference type="PANTHER" id="PTHR10772">
    <property type="entry name" value="10 KDA HEAT SHOCK PROTEIN"/>
    <property type="match status" value="1"/>
</dbReference>
<dbReference type="Gene3D" id="2.30.33.40">
    <property type="entry name" value="GroES chaperonin"/>
    <property type="match status" value="1"/>
</dbReference>
<dbReference type="GO" id="GO:0051087">
    <property type="term" value="F:protein-folding chaperone binding"/>
    <property type="evidence" value="ECO:0007669"/>
    <property type="project" value="TreeGrafter"/>
</dbReference>
<dbReference type="InterPro" id="IPR018369">
    <property type="entry name" value="Chaprnonin_Cpn10_CS"/>
</dbReference>
<dbReference type="HAMAP" id="MF_00580">
    <property type="entry name" value="CH10"/>
    <property type="match status" value="1"/>
</dbReference>
<dbReference type="PRINTS" id="PR00297">
    <property type="entry name" value="CHAPERONIN10"/>
</dbReference>
<comment type="similarity">
    <text evidence="1">Belongs to the GroES chaperonin family.</text>
</comment>
<sequence>MRFQPLHDRVLVRRLEAATMTKGGLLFVPVVAQEKLNQGTVVAVGGGKVLPDGTNRPIPVAVGDIVLFGKFCGSEVEVDEEKFILLLEDEVYGIMHPLPEIEASGPVLLLEDDTLTSGNAVADAP</sequence>
<dbReference type="CDD" id="cd00320">
    <property type="entry name" value="cpn10"/>
    <property type="match status" value="1"/>
</dbReference>
<evidence type="ECO:0000256" key="1">
    <source>
        <dbReference type="ARBA" id="ARBA00006975"/>
    </source>
</evidence>
<evidence type="ECO:0000313" key="3">
    <source>
        <dbReference type="EMBL" id="CAB4203507.1"/>
    </source>
</evidence>
<protein>
    <submittedName>
        <fullName evidence="3">GroS Co-chaperonin GroES (HSP10)</fullName>
    </submittedName>
</protein>
<dbReference type="InterPro" id="IPR020818">
    <property type="entry name" value="Chaperonin_GroES"/>
</dbReference>
<proteinExistence type="inferred from homology"/>
<organism evidence="3">
    <name type="scientific">uncultured Caudovirales phage</name>
    <dbReference type="NCBI Taxonomy" id="2100421"/>
    <lineage>
        <taxon>Viruses</taxon>
        <taxon>Duplodnaviria</taxon>
        <taxon>Heunggongvirae</taxon>
        <taxon>Uroviricota</taxon>
        <taxon>Caudoviricetes</taxon>
        <taxon>Peduoviridae</taxon>
        <taxon>Maltschvirus</taxon>
        <taxon>Maltschvirus maltsch</taxon>
    </lineage>
</organism>
<dbReference type="SMART" id="SM00883">
    <property type="entry name" value="Cpn10"/>
    <property type="match status" value="1"/>
</dbReference>
<dbReference type="InterPro" id="IPR037124">
    <property type="entry name" value="Chaperonin_GroES_sf"/>
</dbReference>
<dbReference type="GO" id="GO:0005524">
    <property type="term" value="F:ATP binding"/>
    <property type="evidence" value="ECO:0007669"/>
    <property type="project" value="InterPro"/>
</dbReference>
<name>A0A6J5S3W3_9CAUD</name>
<keyword evidence="2" id="KW-0143">Chaperone</keyword>
<dbReference type="Pfam" id="PF00166">
    <property type="entry name" value="Cpn10"/>
    <property type="match status" value="1"/>
</dbReference>
<accession>A0A6J5S3W3</accession>
<dbReference type="SUPFAM" id="SSF50129">
    <property type="entry name" value="GroES-like"/>
    <property type="match status" value="1"/>
</dbReference>
<dbReference type="PANTHER" id="PTHR10772:SF58">
    <property type="entry name" value="CO-CHAPERONIN GROES"/>
    <property type="match status" value="1"/>
</dbReference>
<reference evidence="3" key="1">
    <citation type="submission" date="2020-05" db="EMBL/GenBank/DDBJ databases">
        <authorList>
            <person name="Chiriac C."/>
            <person name="Salcher M."/>
            <person name="Ghai R."/>
            <person name="Kavagutti S V."/>
        </authorList>
    </citation>
    <scope>NUCLEOTIDE SEQUENCE</scope>
</reference>
<dbReference type="EMBL" id="LR797331">
    <property type="protein sequence ID" value="CAB4203507.1"/>
    <property type="molecule type" value="Genomic_DNA"/>
</dbReference>
<gene>
    <name evidence="3" type="ORF">UFOVP1382_123</name>
</gene>
<dbReference type="FunFam" id="2.30.33.40:FF:000001">
    <property type="entry name" value="10 kDa chaperonin"/>
    <property type="match status" value="1"/>
</dbReference>